<gene>
    <name evidence="2" type="ORF">MUN68_013270</name>
</gene>
<dbReference type="RefSeq" id="WP_249996723.1">
    <property type="nucleotide sequence ID" value="NZ_CP116221.1"/>
</dbReference>
<protein>
    <recommendedName>
        <fullName evidence="4">Calx-beta domain-containing protein</fullName>
    </recommendedName>
</protein>
<evidence type="ECO:0008006" key="4">
    <source>
        <dbReference type="Google" id="ProtNLM"/>
    </source>
</evidence>
<dbReference type="PROSITE" id="PS51257">
    <property type="entry name" value="PROKAR_LIPOPROTEIN"/>
    <property type="match status" value="1"/>
</dbReference>
<feature type="signal peptide" evidence="1">
    <location>
        <begin position="1"/>
        <end position="24"/>
    </location>
</feature>
<sequence>MKYIFNFRLLFVAALLVFVSCDSSDDDTSFLDNRENVAYFAPVNTGTLLVEEDASRSYDVIVGVSDSKSFARTYTIMTDPTSEAVEGVDYSMASNTFVIEANSVVGSFKLLSGDYASSTLNGKTVKFVLVEIEDNTPILENRSVFTLTVVRYCPIPDEYMAGEYAISDVDATTGPANGTENFASGTVTIMTDPEDPTARVFMSPSLPAFNSEVETVVLNLSCGNLKFAGVDPGIFCTEDVPYIFIDNLEAADMYDLADDSFFLINYTEDPNGSCGGPFSSSFSLTKL</sequence>
<dbReference type="EMBL" id="CP116221">
    <property type="protein sequence ID" value="WCO01030.1"/>
    <property type="molecule type" value="Genomic_DNA"/>
</dbReference>
<name>A0ABY7RV89_9FLAO</name>
<organism evidence="2 3">
    <name type="scientific">Psychroserpens ponticola</name>
    <dbReference type="NCBI Taxonomy" id="2932268"/>
    <lineage>
        <taxon>Bacteria</taxon>
        <taxon>Pseudomonadati</taxon>
        <taxon>Bacteroidota</taxon>
        <taxon>Flavobacteriia</taxon>
        <taxon>Flavobacteriales</taxon>
        <taxon>Flavobacteriaceae</taxon>
        <taxon>Psychroserpens</taxon>
    </lineage>
</organism>
<evidence type="ECO:0000313" key="2">
    <source>
        <dbReference type="EMBL" id="WCO01030.1"/>
    </source>
</evidence>
<evidence type="ECO:0000256" key="1">
    <source>
        <dbReference type="SAM" id="SignalP"/>
    </source>
</evidence>
<accession>A0ABY7RV89</accession>
<reference evidence="2 3" key="1">
    <citation type="submission" date="2023-01" db="EMBL/GenBank/DDBJ databases">
        <title>Psychroserpens ponticola sp. nov., isolated from seawater.</title>
        <authorList>
            <person name="Kristyanto S."/>
            <person name="Jung J."/>
            <person name="Kim J.M."/>
            <person name="Jeon C.O."/>
        </authorList>
    </citation>
    <scope>NUCLEOTIDE SEQUENCE [LARGE SCALE GENOMIC DNA]</scope>
    <source>
        <strain evidence="2 3">MSW6</strain>
    </source>
</reference>
<feature type="chain" id="PRO_5046369276" description="Calx-beta domain-containing protein" evidence="1">
    <location>
        <begin position="25"/>
        <end position="287"/>
    </location>
</feature>
<dbReference type="Proteomes" id="UP001202717">
    <property type="component" value="Chromosome"/>
</dbReference>
<keyword evidence="3" id="KW-1185">Reference proteome</keyword>
<proteinExistence type="predicted"/>
<keyword evidence="1" id="KW-0732">Signal</keyword>
<evidence type="ECO:0000313" key="3">
    <source>
        <dbReference type="Proteomes" id="UP001202717"/>
    </source>
</evidence>